<feature type="compositionally biased region" description="Pro residues" evidence="1">
    <location>
        <begin position="1"/>
        <end position="11"/>
    </location>
</feature>
<dbReference type="AlphaFoldDB" id="A0A165F6X4"/>
<accession>A0A165F6X4</accession>
<reference evidence="2 3" key="1">
    <citation type="journal article" date="2016" name="Mol. Biol. Evol.">
        <title>Comparative Genomics of Early-Diverging Mushroom-Forming Fungi Provides Insights into the Origins of Lignocellulose Decay Capabilities.</title>
        <authorList>
            <person name="Nagy L.G."/>
            <person name="Riley R."/>
            <person name="Tritt A."/>
            <person name="Adam C."/>
            <person name="Daum C."/>
            <person name="Floudas D."/>
            <person name="Sun H."/>
            <person name="Yadav J.S."/>
            <person name="Pangilinan J."/>
            <person name="Larsson K.H."/>
            <person name="Matsuura K."/>
            <person name="Barry K."/>
            <person name="Labutti K."/>
            <person name="Kuo R."/>
            <person name="Ohm R.A."/>
            <person name="Bhattacharya S.S."/>
            <person name="Shirouzu T."/>
            <person name="Yoshinaga Y."/>
            <person name="Martin F.M."/>
            <person name="Grigoriev I.V."/>
            <person name="Hibbett D.S."/>
        </authorList>
    </citation>
    <scope>NUCLEOTIDE SEQUENCE [LARGE SCALE GENOMIC DNA]</scope>
    <source>
        <strain evidence="2 3">HHB12733</strain>
    </source>
</reference>
<dbReference type="STRING" id="1353952.A0A165F6X4"/>
<evidence type="ECO:0000313" key="2">
    <source>
        <dbReference type="EMBL" id="KZT56311.1"/>
    </source>
</evidence>
<dbReference type="Proteomes" id="UP000076842">
    <property type="component" value="Unassembled WGS sequence"/>
</dbReference>
<gene>
    <name evidence="2" type="ORF">CALCODRAFT_484101</name>
</gene>
<evidence type="ECO:0000313" key="3">
    <source>
        <dbReference type="Proteomes" id="UP000076842"/>
    </source>
</evidence>
<feature type="non-terminal residue" evidence="2">
    <location>
        <position position="1"/>
    </location>
</feature>
<proteinExistence type="predicted"/>
<dbReference type="OrthoDB" id="3364608at2759"/>
<sequence>PAAPSHPPPGARPNLKRQLSTIPTPPQTQRKRVSRARPAGAGVNVGKLVFPGQPSHARQPARKRAKLGHPTADASTTLASSDDIELDDAPAHPVPEAPLPFSNPLVQRFKTPSPPSTPVRKSTRPPAPVHQEREENPFLVSPEEEARMLARRREREQSGESTGGFGFGSGEKTVTYVFRGVRQQFPNPLYNRPLSTQASQLPLAHPDYSPPPAAPPRLLFPPGQSKADTLAALERQAGKGKMRAWVGNVEFPQALGVGLGMGMGLEEGMQLDGEADEDMDGDVDGAAEVGRVVRMMPLVGRQGRENAPLAARRSIR</sequence>
<organism evidence="2 3">
    <name type="scientific">Calocera cornea HHB12733</name>
    <dbReference type="NCBI Taxonomy" id="1353952"/>
    <lineage>
        <taxon>Eukaryota</taxon>
        <taxon>Fungi</taxon>
        <taxon>Dikarya</taxon>
        <taxon>Basidiomycota</taxon>
        <taxon>Agaricomycotina</taxon>
        <taxon>Dacrymycetes</taxon>
        <taxon>Dacrymycetales</taxon>
        <taxon>Dacrymycetaceae</taxon>
        <taxon>Calocera</taxon>
    </lineage>
</organism>
<name>A0A165F6X4_9BASI</name>
<dbReference type="InParanoid" id="A0A165F6X4"/>
<dbReference type="EMBL" id="KV423980">
    <property type="protein sequence ID" value="KZT56311.1"/>
    <property type="molecule type" value="Genomic_DNA"/>
</dbReference>
<evidence type="ECO:0000256" key="1">
    <source>
        <dbReference type="SAM" id="MobiDB-lite"/>
    </source>
</evidence>
<keyword evidence="3" id="KW-1185">Reference proteome</keyword>
<protein>
    <submittedName>
        <fullName evidence="2">Uncharacterized protein</fullName>
    </submittedName>
</protein>
<feature type="region of interest" description="Disordered" evidence="1">
    <location>
        <begin position="1"/>
        <end position="135"/>
    </location>
</feature>